<feature type="region of interest" description="Disordered" evidence="1">
    <location>
        <begin position="415"/>
        <end position="444"/>
    </location>
</feature>
<dbReference type="AlphaFoldDB" id="A0A7J7WQP3"/>
<feature type="region of interest" description="Disordered" evidence="1">
    <location>
        <begin position="178"/>
        <end position="216"/>
    </location>
</feature>
<evidence type="ECO:0000256" key="1">
    <source>
        <dbReference type="SAM" id="MobiDB-lite"/>
    </source>
</evidence>
<dbReference type="Proteomes" id="UP000585614">
    <property type="component" value="Unassembled WGS sequence"/>
</dbReference>
<feature type="region of interest" description="Disordered" evidence="1">
    <location>
        <begin position="49"/>
        <end position="76"/>
    </location>
</feature>
<sequence>MQPHGAPRPGNSFSHSHLLGCPTHPSKLPGGVSPLIPVLRKTIHLDTFSQSHIPQSSSRPNRGTKAWSVPPQETGNSLVPRKLSSISLTLHQNSQAWPLGPLPSHWEGVPTLGREASTHGRGRLPTPDPPSVTLVPRGIVHPEGPGKPSLAKPSRMPVVEKPLVSSYLALPFRSRLAQSPPGPAVGQRHPVPMTAHMPTRASPGRGKSQPRGIPRPRVHLQRATPTMGPVMAMDLTTLDTLRPGTARHLATMATNRPSLAVNLATRNTSRLDTEFPALDSKLGTATTLATAGTARPGPVKDPVAPDPDKPGKAIATADTVKPDLTTGALAVDLAAPDLERLGTVRPDPALALAQVNPARQDIRMESLALDSSRQSTAMGSVVPVTLNPAIGETILDSVINPTTADTATYPLVSSRSTAPALDHSTADAATDLARETRDVNSDLT</sequence>
<feature type="region of interest" description="Disordered" evidence="1">
    <location>
        <begin position="1"/>
        <end position="25"/>
    </location>
</feature>
<comment type="caution">
    <text evidence="2">The sequence shown here is derived from an EMBL/GenBank/DDBJ whole genome shotgun (WGS) entry which is preliminary data.</text>
</comment>
<proteinExistence type="predicted"/>
<evidence type="ECO:0000313" key="2">
    <source>
        <dbReference type="EMBL" id="KAF6339723.1"/>
    </source>
</evidence>
<name>A0A7J7WQP3_RHIFE</name>
<organism evidence="2 3">
    <name type="scientific">Rhinolophus ferrumequinum</name>
    <name type="common">Greater horseshoe bat</name>
    <dbReference type="NCBI Taxonomy" id="59479"/>
    <lineage>
        <taxon>Eukaryota</taxon>
        <taxon>Metazoa</taxon>
        <taxon>Chordata</taxon>
        <taxon>Craniata</taxon>
        <taxon>Vertebrata</taxon>
        <taxon>Euteleostomi</taxon>
        <taxon>Mammalia</taxon>
        <taxon>Eutheria</taxon>
        <taxon>Laurasiatheria</taxon>
        <taxon>Chiroptera</taxon>
        <taxon>Yinpterochiroptera</taxon>
        <taxon>Rhinolophoidea</taxon>
        <taxon>Rhinolophidae</taxon>
        <taxon>Rhinolophinae</taxon>
        <taxon>Rhinolophus</taxon>
    </lineage>
</organism>
<protein>
    <submittedName>
        <fullName evidence="2">Uncharacterized protein</fullName>
    </submittedName>
</protein>
<gene>
    <name evidence="2" type="ORF">mRhiFer1_008003</name>
</gene>
<dbReference type="EMBL" id="JACAGC010000010">
    <property type="protein sequence ID" value="KAF6339723.1"/>
    <property type="molecule type" value="Genomic_DNA"/>
</dbReference>
<reference evidence="2 3" key="1">
    <citation type="journal article" date="2020" name="Nature">
        <title>Six reference-quality genomes reveal evolution of bat adaptations.</title>
        <authorList>
            <person name="Jebb D."/>
            <person name="Huang Z."/>
            <person name="Pippel M."/>
            <person name="Hughes G.M."/>
            <person name="Lavrichenko K."/>
            <person name="Devanna P."/>
            <person name="Winkler S."/>
            <person name="Jermiin L.S."/>
            <person name="Skirmuntt E.C."/>
            <person name="Katzourakis A."/>
            <person name="Burkitt-Gray L."/>
            <person name="Ray D.A."/>
            <person name="Sullivan K.A.M."/>
            <person name="Roscito J.G."/>
            <person name="Kirilenko B.M."/>
            <person name="Davalos L.M."/>
            <person name="Corthals A.P."/>
            <person name="Power M.L."/>
            <person name="Jones G."/>
            <person name="Ransome R.D."/>
            <person name="Dechmann D.K.N."/>
            <person name="Locatelli A.G."/>
            <person name="Puechmaille S.J."/>
            <person name="Fedrigo O."/>
            <person name="Jarvis E.D."/>
            <person name="Hiller M."/>
            <person name="Vernes S.C."/>
            <person name="Myers E.W."/>
            <person name="Teeling E.C."/>
        </authorList>
    </citation>
    <scope>NUCLEOTIDE SEQUENCE [LARGE SCALE GENOMIC DNA]</scope>
    <source>
        <strain evidence="2">MRhiFer1</strain>
        <tissue evidence="2">Lung</tissue>
    </source>
</reference>
<accession>A0A7J7WQP3</accession>
<evidence type="ECO:0000313" key="3">
    <source>
        <dbReference type="Proteomes" id="UP000585614"/>
    </source>
</evidence>
<feature type="compositionally biased region" description="Polar residues" evidence="1">
    <location>
        <begin position="49"/>
        <end position="61"/>
    </location>
</feature>
<feature type="compositionally biased region" description="Basic and acidic residues" evidence="1">
    <location>
        <begin position="432"/>
        <end position="444"/>
    </location>
</feature>